<evidence type="ECO:0000256" key="1">
    <source>
        <dbReference type="ARBA" id="ARBA00022821"/>
    </source>
</evidence>
<dbReference type="EMBL" id="PKMF04000065">
    <property type="protein sequence ID" value="KAK7853490.1"/>
    <property type="molecule type" value="Genomic_DNA"/>
</dbReference>
<sequence length="251" mass="27854">MDNVTCIGTEFYNSYSGVGSSTGRDGSGRNALFPALERLDLQRMPNLVKWKDTLDPTTTGMVFPRLEELTIKACRKLISAPCHFPSLKKLDIQNTCSTTFKNIISKLTTLTSLEISNISELACLPEHLWQNNTMSLMSLKIGSCDDLVYFPSLQGVAPFLRTLAISCGVEVFPSGLQSCTSLSELRISECPNLKSIPDLRELHSLNDLRIFRCRKVRHLPDGLDCLTRLKQLWIGTGGSLAYYSSARGIID</sequence>
<dbReference type="Gene3D" id="3.80.10.10">
    <property type="entry name" value="Ribonuclease Inhibitor"/>
    <property type="match status" value="1"/>
</dbReference>
<gene>
    <name evidence="2" type="primary">RGA4_12</name>
    <name evidence="2" type="ORF">CFP56_035765</name>
</gene>
<protein>
    <submittedName>
        <fullName evidence="2">Disease resistance protein rga4</fullName>
    </submittedName>
</protein>
<dbReference type="AlphaFoldDB" id="A0AAW0LPK0"/>
<comment type="caution">
    <text evidence="2">The sequence shown here is derived from an EMBL/GenBank/DDBJ whole genome shotgun (WGS) entry which is preliminary data.</text>
</comment>
<dbReference type="PANTHER" id="PTHR36766">
    <property type="entry name" value="PLANT BROAD-SPECTRUM MILDEW RESISTANCE PROTEIN RPW8"/>
    <property type="match status" value="1"/>
</dbReference>
<keyword evidence="1" id="KW-0611">Plant defense</keyword>
<reference evidence="2 3" key="1">
    <citation type="journal article" date="2018" name="Sci. Data">
        <title>The draft genome sequence of cork oak.</title>
        <authorList>
            <person name="Ramos A.M."/>
            <person name="Usie A."/>
            <person name="Barbosa P."/>
            <person name="Barros P.M."/>
            <person name="Capote T."/>
            <person name="Chaves I."/>
            <person name="Simoes F."/>
            <person name="Abreu I."/>
            <person name="Carrasquinho I."/>
            <person name="Faro C."/>
            <person name="Guimaraes J.B."/>
            <person name="Mendonca D."/>
            <person name="Nobrega F."/>
            <person name="Rodrigues L."/>
            <person name="Saibo N.J.M."/>
            <person name="Varela M.C."/>
            <person name="Egas C."/>
            <person name="Matos J."/>
            <person name="Miguel C.M."/>
            <person name="Oliveira M.M."/>
            <person name="Ricardo C.P."/>
            <person name="Goncalves S."/>
        </authorList>
    </citation>
    <scope>NUCLEOTIDE SEQUENCE [LARGE SCALE GENOMIC DNA]</scope>
    <source>
        <strain evidence="3">cv. HL8</strain>
    </source>
</reference>
<dbReference type="SUPFAM" id="SSF52047">
    <property type="entry name" value="RNI-like"/>
    <property type="match status" value="1"/>
</dbReference>
<evidence type="ECO:0000313" key="3">
    <source>
        <dbReference type="Proteomes" id="UP000237347"/>
    </source>
</evidence>
<evidence type="ECO:0000313" key="2">
    <source>
        <dbReference type="EMBL" id="KAK7853490.1"/>
    </source>
</evidence>
<dbReference type="Proteomes" id="UP000237347">
    <property type="component" value="Unassembled WGS sequence"/>
</dbReference>
<dbReference type="GO" id="GO:0006952">
    <property type="term" value="P:defense response"/>
    <property type="evidence" value="ECO:0007669"/>
    <property type="project" value="UniProtKB-KW"/>
</dbReference>
<dbReference type="InterPro" id="IPR032675">
    <property type="entry name" value="LRR_dom_sf"/>
</dbReference>
<name>A0AAW0LPK0_QUESU</name>
<accession>A0AAW0LPK0</accession>
<dbReference type="PANTHER" id="PTHR36766:SF70">
    <property type="entry name" value="DISEASE RESISTANCE PROTEIN RGA4"/>
    <property type="match status" value="1"/>
</dbReference>
<proteinExistence type="predicted"/>
<keyword evidence="3" id="KW-1185">Reference proteome</keyword>
<organism evidence="2 3">
    <name type="scientific">Quercus suber</name>
    <name type="common">Cork oak</name>
    <dbReference type="NCBI Taxonomy" id="58331"/>
    <lineage>
        <taxon>Eukaryota</taxon>
        <taxon>Viridiplantae</taxon>
        <taxon>Streptophyta</taxon>
        <taxon>Embryophyta</taxon>
        <taxon>Tracheophyta</taxon>
        <taxon>Spermatophyta</taxon>
        <taxon>Magnoliopsida</taxon>
        <taxon>eudicotyledons</taxon>
        <taxon>Gunneridae</taxon>
        <taxon>Pentapetalae</taxon>
        <taxon>rosids</taxon>
        <taxon>fabids</taxon>
        <taxon>Fagales</taxon>
        <taxon>Fagaceae</taxon>
        <taxon>Quercus</taxon>
    </lineage>
</organism>